<dbReference type="RefSeq" id="WP_149545361.1">
    <property type="nucleotide sequence ID" value="NZ_VTPS01000010.1"/>
</dbReference>
<accession>A0A5D8QAQ3</accession>
<keyword evidence="1" id="KW-1133">Transmembrane helix</keyword>
<dbReference type="EMBL" id="VTPS01000010">
    <property type="protein sequence ID" value="TZE81835.1"/>
    <property type="molecule type" value="Genomic_DNA"/>
</dbReference>
<sequence length="77" mass="9335">MSRLEQNRKNKYIFRRLFFYTVLVSVCTFLSLIVVDYYFYKNIDGTETIHIINVFRANDGFNFILFGREIFHIPVTR</sequence>
<protein>
    <submittedName>
        <fullName evidence="2">Uncharacterized protein</fullName>
    </submittedName>
</protein>
<dbReference type="Proteomes" id="UP000322976">
    <property type="component" value="Unassembled WGS sequence"/>
</dbReference>
<comment type="caution">
    <text evidence="2">The sequence shown here is derived from an EMBL/GenBank/DDBJ whole genome shotgun (WGS) entry which is preliminary data.</text>
</comment>
<evidence type="ECO:0000313" key="2">
    <source>
        <dbReference type="EMBL" id="TZE81835.1"/>
    </source>
</evidence>
<reference evidence="2 3" key="1">
    <citation type="submission" date="2019-08" db="EMBL/GenBank/DDBJ databases">
        <title>Calorimonas adulescens gen. nov., sp. nov., an anaerobic thermophilic bacterium from Sakhalin hot spring.</title>
        <authorList>
            <person name="Khomyakova M.A."/>
            <person name="Merkel A.Y."/>
            <person name="Novikov A."/>
            <person name="Bonch-Osmolovskaya E.A."/>
            <person name="Slobodkin A.I."/>
        </authorList>
    </citation>
    <scope>NUCLEOTIDE SEQUENCE [LARGE SCALE GENOMIC DNA]</scope>
    <source>
        <strain evidence="2 3">A05MB</strain>
    </source>
</reference>
<keyword evidence="1" id="KW-0472">Membrane</keyword>
<gene>
    <name evidence="2" type="ORF">FWJ32_07605</name>
</gene>
<name>A0A5D8QAQ3_9THEO</name>
<proteinExistence type="predicted"/>
<evidence type="ECO:0000313" key="3">
    <source>
        <dbReference type="Proteomes" id="UP000322976"/>
    </source>
</evidence>
<keyword evidence="1" id="KW-0812">Transmembrane</keyword>
<feature type="transmembrane region" description="Helical" evidence="1">
    <location>
        <begin position="17"/>
        <end position="40"/>
    </location>
</feature>
<organism evidence="2 3">
    <name type="scientific">Calorimonas adulescens</name>
    <dbReference type="NCBI Taxonomy" id="2606906"/>
    <lineage>
        <taxon>Bacteria</taxon>
        <taxon>Bacillati</taxon>
        <taxon>Bacillota</taxon>
        <taxon>Clostridia</taxon>
        <taxon>Thermoanaerobacterales</taxon>
        <taxon>Thermoanaerobacteraceae</taxon>
        <taxon>Calorimonas</taxon>
    </lineage>
</organism>
<dbReference type="AlphaFoldDB" id="A0A5D8QAQ3"/>
<evidence type="ECO:0000256" key="1">
    <source>
        <dbReference type="SAM" id="Phobius"/>
    </source>
</evidence>
<keyword evidence="3" id="KW-1185">Reference proteome</keyword>